<comment type="caution">
    <text evidence="1">The sequence shown here is derived from an EMBL/GenBank/DDBJ whole genome shotgun (WGS) entry which is preliminary data.</text>
</comment>
<name>A0AAV6G9K9_9TELE</name>
<gene>
    <name evidence="1" type="ORF">AALO_G00184340</name>
</gene>
<evidence type="ECO:0000313" key="2">
    <source>
        <dbReference type="Proteomes" id="UP000823561"/>
    </source>
</evidence>
<dbReference type="EMBL" id="JADWDJ010000013">
    <property type="protein sequence ID" value="KAG5271819.1"/>
    <property type="molecule type" value="Genomic_DNA"/>
</dbReference>
<proteinExistence type="predicted"/>
<dbReference type="Proteomes" id="UP000823561">
    <property type="component" value="Chromosome 13"/>
</dbReference>
<organism evidence="1 2">
    <name type="scientific">Alosa alosa</name>
    <name type="common">allis shad</name>
    <dbReference type="NCBI Taxonomy" id="278164"/>
    <lineage>
        <taxon>Eukaryota</taxon>
        <taxon>Metazoa</taxon>
        <taxon>Chordata</taxon>
        <taxon>Craniata</taxon>
        <taxon>Vertebrata</taxon>
        <taxon>Euteleostomi</taxon>
        <taxon>Actinopterygii</taxon>
        <taxon>Neopterygii</taxon>
        <taxon>Teleostei</taxon>
        <taxon>Clupei</taxon>
        <taxon>Clupeiformes</taxon>
        <taxon>Clupeoidei</taxon>
        <taxon>Clupeidae</taxon>
        <taxon>Alosa</taxon>
    </lineage>
</organism>
<evidence type="ECO:0000313" key="1">
    <source>
        <dbReference type="EMBL" id="KAG5271819.1"/>
    </source>
</evidence>
<reference evidence="1" key="1">
    <citation type="submission" date="2020-10" db="EMBL/GenBank/DDBJ databases">
        <title>Chromosome-scale genome assembly of the Allis shad, Alosa alosa.</title>
        <authorList>
            <person name="Margot Z."/>
            <person name="Christophe K."/>
            <person name="Cabau C."/>
            <person name="Louis A."/>
            <person name="Berthelot C."/>
            <person name="Parey E."/>
            <person name="Roest Crollius H."/>
            <person name="Montfort J."/>
            <person name="Robinson-Rechavi M."/>
            <person name="Bucao C."/>
            <person name="Bouchez O."/>
            <person name="Gislard M."/>
            <person name="Lluch J."/>
            <person name="Milhes M."/>
            <person name="Lampietro C."/>
            <person name="Lopez Roques C."/>
            <person name="Donnadieu C."/>
            <person name="Braasch I."/>
            <person name="Desvignes T."/>
            <person name="Postlethwait J."/>
            <person name="Bobe J."/>
            <person name="Guiguen Y."/>
        </authorList>
    </citation>
    <scope>NUCLEOTIDE SEQUENCE</scope>
    <source>
        <strain evidence="1">M-15738</strain>
        <tissue evidence="1">Blood</tissue>
    </source>
</reference>
<sequence>MCPYLSYHATAHGLKDLNRNFIEEKLFIH</sequence>
<keyword evidence="2" id="KW-1185">Reference proteome</keyword>
<accession>A0AAV6G9K9</accession>
<protein>
    <submittedName>
        <fullName evidence="1">Uncharacterized protein</fullName>
    </submittedName>
</protein>
<dbReference type="AlphaFoldDB" id="A0AAV6G9K9"/>